<name>A0ABZ2I936_9HYPH</name>
<sequence>MSDVTLSSAVRTNLLSLQNTADMMSTTQNRLATGKKVNSALDNPTNFFTSSGLNSRAGDMNALLDGMANGIQTLEAADNGLTAITKTLESMQSTLRQARQDKSFETASYTIADDASFAAGETIDFSGGAVGDTAVEVNLTKGAAGSQTGAGTFAAMQFDEGGDSLSFDVAVDGGTATSISIAQADVQAVGNGDDTIDDVDEFAAVVQAKLDAAGLEATASNDGGNLAITSNSVGTDSSIAVTNLAVANGGTNDIATTDSGLDTLTTVAGAVDGGETKTVDELVSEINNNATLNGAIRASNDNGKLRIENQSTQDLSVDGVSADGAIDGTSSDANTIEGNTVRAGLADQFNELRDQLDKIADDASFNGINLLRGDNLQITFNETGTSEINIQTEGGETINSGNLGVPTTLEASDLDSDTNIDNVLADVKTAINEVRAQSSSFGSNLSVVENRQNFTKNMINTLETGASNLTLADANEEAANLLALQTRQQLSSTALSMASQADQAVLRLF</sequence>
<dbReference type="Pfam" id="PF00700">
    <property type="entry name" value="Flagellin_C"/>
    <property type="match status" value="1"/>
</dbReference>
<dbReference type="Proteomes" id="UP001369958">
    <property type="component" value="Chromosome"/>
</dbReference>
<feature type="domain" description="Flagellin N-terminal" evidence="4">
    <location>
        <begin position="13"/>
        <end position="114"/>
    </location>
</feature>
<organism evidence="6 7">
    <name type="scientific">Pelagibacterium nitratireducens</name>
    <dbReference type="NCBI Taxonomy" id="1046114"/>
    <lineage>
        <taxon>Bacteria</taxon>
        <taxon>Pseudomonadati</taxon>
        <taxon>Pseudomonadota</taxon>
        <taxon>Alphaproteobacteria</taxon>
        <taxon>Hyphomicrobiales</taxon>
        <taxon>Devosiaceae</taxon>
        <taxon>Pelagibacterium</taxon>
    </lineage>
</organism>
<dbReference type="RefSeq" id="WP_338610104.1">
    <property type="nucleotide sequence ID" value="NZ_CP146275.1"/>
</dbReference>
<accession>A0ABZ2I936</accession>
<keyword evidence="7" id="KW-1185">Reference proteome</keyword>
<evidence type="ECO:0000256" key="2">
    <source>
        <dbReference type="ARBA" id="ARBA00023143"/>
    </source>
</evidence>
<keyword evidence="3" id="KW-0964">Secreted</keyword>
<evidence type="ECO:0000259" key="5">
    <source>
        <dbReference type="Pfam" id="PF00700"/>
    </source>
</evidence>
<evidence type="ECO:0000256" key="1">
    <source>
        <dbReference type="ARBA" id="ARBA00005709"/>
    </source>
</evidence>
<dbReference type="SUPFAM" id="SSF64518">
    <property type="entry name" value="Phase 1 flagellin"/>
    <property type="match status" value="2"/>
</dbReference>
<dbReference type="InterPro" id="IPR001029">
    <property type="entry name" value="Flagellin_N"/>
</dbReference>
<comment type="subcellular location">
    <subcellularLocation>
        <location evidence="3">Secreted</location>
    </subcellularLocation>
    <subcellularLocation>
        <location evidence="3">Bacterial flagellum</location>
    </subcellularLocation>
</comment>
<feature type="domain" description="Flagellin C-terminal" evidence="5">
    <location>
        <begin position="426"/>
        <end position="509"/>
    </location>
</feature>
<protein>
    <recommendedName>
        <fullName evidence="3">Flagellin</fullName>
    </recommendedName>
</protein>
<evidence type="ECO:0000256" key="3">
    <source>
        <dbReference type="RuleBase" id="RU362073"/>
    </source>
</evidence>
<dbReference type="InterPro" id="IPR001492">
    <property type="entry name" value="Flagellin"/>
</dbReference>
<keyword evidence="2 3" id="KW-0975">Bacterial flagellum</keyword>
<evidence type="ECO:0000259" key="4">
    <source>
        <dbReference type="Pfam" id="PF00669"/>
    </source>
</evidence>
<dbReference type="PANTHER" id="PTHR42792:SF2">
    <property type="entry name" value="FLAGELLIN"/>
    <property type="match status" value="1"/>
</dbReference>
<evidence type="ECO:0000313" key="6">
    <source>
        <dbReference type="EMBL" id="WWT34283.1"/>
    </source>
</evidence>
<keyword evidence="6" id="KW-0282">Flagellum</keyword>
<evidence type="ECO:0000313" key="7">
    <source>
        <dbReference type="Proteomes" id="UP001369958"/>
    </source>
</evidence>
<dbReference type="PANTHER" id="PTHR42792">
    <property type="entry name" value="FLAGELLIN"/>
    <property type="match status" value="1"/>
</dbReference>
<keyword evidence="6" id="KW-0966">Cell projection</keyword>
<dbReference type="EMBL" id="CP146275">
    <property type="protein sequence ID" value="WWT34283.1"/>
    <property type="molecule type" value="Genomic_DNA"/>
</dbReference>
<keyword evidence="6" id="KW-0969">Cilium</keyword>
<gene>
    <name evidence="6" type="ORF">V6617_07410</name>
</gene>
<comment type="function">
    <text evidence="3">Flagellin is the subunit protein which polymerizes to form the filaments of bacterial flagella.</text>
</comment>
<dbReference type="Pfam" id="PF00669">
    <property type="entry name" value="Flagellin_N"/>
    <property type="match status" value="2"/>
</dbReference>
<feature type="domain" description="Flagellin N-terminal" evidence="4">
    <location>
        <begin position="333"/>
        <end position="374"/>
    </location>
</feature>
<dbReference type="Gene3D" id="1.20.1330.10">
    <property type="entry name" value="f41 fragment of flagellin, N-terminal domain"/>
    <property type="match status" value="1"/>
</dbReference>
<reference evidence="6 7" key="1">
    <citation type="submission" date="2024-02" db="EMBL/GenBank/DDBJ databases">
        <title>Complete genome sequence of Pelagibacterium nitratireducens ZH15.</title>
        <authorList>
            <person name="Zhao L.H."/>
        </authorList>
    </citation>
    <scope>NUCLEOTIDE SEQUENCE [LARGE SCALE GENOMIC DNA]</scope>
    <source>
        <strain evidence="6 7">ZH15</strain>
    </source>
</reference>
<proteinExistence type="inferred from homology"/>
<comment type="similarity">
    <text evidence="1 3">Belongs to the bacterial flagellin family.</text>
</comment>
<dbReference type="InterPro" id="IPR046358">
    <property type="entry name" value="Flagellin_C"/>
</dbReference>